<dbReference type="Proteomes" id="UP000309215">
    <property type="component" value="Unassembled WGS sequence"/>
</dbReference>
<keyword evidence="3" id="KW-1185">Reference proteome</keyword>
<evidence type="ECO:0000313" key="3">
    <source>
        <dbReference type="Proteomes" id="UP000309215"/>
    </source>
</evidence>
<evidence type="ECO:0000256" key="1">
    <source>
        <dbReference type="SAM" id="MobiDB-lite"/>
    </source>
</evidence>
<sequence length="104" mass="11370">MAPPAHACAVCAAEASATTSLVRVYIEGRTLHLCRSHAATVVAARPETFEELRALFVGVTIRAGSGIERRSPIPRRWGEDRRAFPPRPEGRRASNGRRATDPHD</sequence>
<feature type="region of interest" description="Disordered" evidence="1">
    <location>
        <begin position="68"/>
        <end position="104"/>
    </location>
</feature>
<protein>
    <submittedName>
        <fullName evidence="2">Uncharacterized protein</fullName>
    </submittedName>
</protein>
<name>A0A4U1J9R3_9BACT</name>
<organism evidence="2 3">
    <name type="scientific">Polyangium fumosum</name>
    <dbReference type="NCBI Taxonomy" id="889272"/>
    <lineage>
        <taxon>Bacteria</taxon>
        <taxon>Pseudomonadati</taxon>
        <taxon>Myxococcota</taxon>
        <taxon>Polyangia</taxon>
        <taxon>Polyangiales</taxon>
        <taxon>Polyangiaceae</taxon>
        <taxon>Polyangium</taxon>
    </lineage>
</organism>
<evidence type="ECO:0000313" key="2">
    <source>
        <dbReference type="EMBL" id="TKD04551.1"/>
    </source>
</evidence>
<dbReference type="OrthoDB" id="5519670at2"/>
<gene>
    <name evidence="2" type="ORF">E8A74_23385</name>
</gene>
<comment type="caution">
    <text evidence="2">The sequence shown here is derived from an EMBL/GenBank/DDBJ whole genome shotgun (WGS) entry which is preliminary data.</text>
</comment>
<dbReference type="RefSeq" id="WP_136931276.1">
    <property type="nucleotide sequence ID" value="NZ_SSMQ01000024.1"/>
</dbReference>
<accession>A0A4U1J9R3</accession>
<dbReference type="AlphaFoldDB" id="A0A4U1J9R3"/>
<reference evidence="2 3" key="1">
    <citation type="submission" date="2019-04" db="EMBL/GenBank/DDBJ databases">
        <authorList>
            <person name="Li Y."/>
            <person name="Wang J."/>
        </authorList>
    </citation>
    <scope>NUCLEOTIDE SEQUENCE [LARGE SCALE GENOMIC DNA]</scope>
    <source>
        <strain evidence="2 3">DSM 14668</strain>
    </source>
</reference>
<dbReference type="EMBL" id="SSMQ01000024">
    <property type="protein sequence ID" value="TKD04551.1"/>
    <property type="molecule type" value="Genomic_DNA"/>
</dbReference>
<proteinExistence type="predicted"/>